<dbReference type="EMBL" id="DONK01000266">
    <property type="protein sequence ID" value="HBU52967.1"/>
    <property type="molecule type" value="Genomic_DNA"/>
</dbReference>
<dbReference type="EMBL" id="DNAN01000287">
    <property type="protein sequence ID" value="HAW75720.1"/>
    <property type="molecule type" value="Genomic_DNA"/>
</dbReference>
<dbReference type="RefSeq" id="WP_052364410.1">
    <property type="nucleotide sequence ID" value="NZ_CALBIY010000069.1"/>
</dbReference>
<dbReference type="InterPro" id="IPR013324">
    <property type="entry name" value="RNA_pol_sigma_r3/r4-like"/>
</dbReference>
<accession>A0A353JI47</accession>
<dbReference type="InterPro" id="IPR036388">
    <property type="entry name" value="WH-like_DNA-bd_sf"/>
</dbReference>
<comment type="similarity">
    <text evidence="1">Belongs to the sigma-70 factor family. ECF subfamily.</text>
</comment>
<feature type="domain" description="RNA polymerase sigma factor 70 region 4 type 2" evidence="5">
    <location>
        <begin position="116"/>
        <end position="168"/>
    </location>
</feature>
<dbReference type="GO" id="GO:0016987">
    <property type="term" value="F:sigma factor activity"/>
    <property type="evidence" value="ECO:0007669"/>
    <property type="project" value="UniProtKB-KW"/>
</dbReference>
<evidence type="ECO:0000313" key="7">
    <source>
        <dbReference type="EMBL" id="HBU52967.1"/>
    </source>
</evidence>
<dbReference type="InterPro" id="IPR014284">
    <property type="entry name" value="RNA_pol_sigma-70_dom"/>
</dbReference>
<organism evidence="7 9">
    <name type="scientific">Alteromonas australica</name>
    <dbReference type="NCBI Taxonomy" id="589873"/>
    <lineage>
        <taxon>Bacteria</taxon>
        <taxon>Pseudomonadati</taxon>
        <taxon>Pseudomonadota</taxon>
        <taxon>Gammaproteobacteria</taxon>
        <taxon>Alteromonadales</taxon>
        <taxon>Alteromonadaceae</taxon>
        <taxon>Alteromonas/Salinimonas group</taxon>
        <taxon>Alteromonas</taxon>
    </lineage>
</organism>
<name>A0A353JI47_9ALTE</name>
<evidence type="ECO:0000313" key="9">
    <source>
        <dbReference type="Proteomes" id="UP000264779"/>
    </source>
</evidence>
<comment type="caution">
    <text evidence="7">The sequence shown here is derived from an EMBL/GenBank/DDBJ whole genome shotgun (WGS) entry which is preliminary data.</text>
</comment>
<dbReference type="GO" id="GO:0003677">
    <property type="term" value="F:DNA binding"/>
    <property type="evidence" value="ECO:0007669"/>
    <property type="project" value="InterPro"/>
</dbReference>
<dbReference type="SUPFAM" id="SSF88946">
    <property type="entry name" value="Sigma2 domain of RNA polymerase sigma factors"/>
    <property type="match status" value="1"/>
</dbReference>
<dbReference type="PANTHER" id="PTHR43133">
    <property type="entry name" value="RNA POLYMERASE ECF-TYPE SIGMA FACTO"/>
    <property type="match status" value="1"/>
</dbReference>
<keyword evidence="4" id="KW-0804">Transcription</keyword>
<dbReference type="NCBIfam" id="TIGR02937">
    <property type="entry name" value="sigma70-ECF"/>
    <property type="match status" value="1"/>
</dbReference>
<evidence type="ECO:0000256" key="3">
    <source>
        <dbReference type="ARBA" id="ARBA00023082"/>
    </source>
</evidence>
<dbReference type="GO" id="GO:0006352">
    <property type="term" value="P:DNA-templated transcription initiation"/>
    <property type="evidence" value="ECO:0007669"/>
    <property type="project" value="InterPro"/>
</dbReference>
<dbReference type="Proteomes" id="UP000264779">
    <property type="component" value="Unassembled WGS sequence"/>
</dbReference>
<dbReference type="STRING" id="589873.EP12_14325"/>
<dbReference type="OrthoDB" id="9797134at2"/>
<dbReference type="SUPFAM" id="SSF88659">
    <property type="entry name" value="Sigma3 and sigma4 domains of RNA polymerase sigma factors"/>
    <property type="match status" value="1"/>
</dbReference>
<gene>
    <name evidence="6" type="ORF">DCW74_08300</name>
    <name evidence="7" type="ORF">DEB45_17075</name>
</gene>
<dbReference type="PANTHER" id="PTHR43133:SF63">
    <property type="entry name" value="RNA POLYMERASE SIGMA FACTOR FECI-RELATED"/>
    <property type="match status" value="1"/>
</dbReference>
<dbReference type="InterPro" id="IPR013249">
    <property type="entry name" value="RNA_pol_sigma70_r4_t2"/>
</dbReference>
<dbReference type="InterPro" id="IPR039425">
    <property type="entry name" value="RNA_pol_sigma-70-like"/>
</dbReference>
<keyword evidence="2" id="KW-0805">Transcription regulation</keyword>
<evidence type="ECO:0000259" key="5">
    <source>
        <dbReference type="Pfam" id="PF08281"/>
    </source>
</evidence>
<dbReference type="Pfam" id="PF08281">
    <property type="entry name" value="Sigma70_r4_2"/>
    <property type="match status" value="1"/>
</dbReference>
<dbReference type="Proteomes" id="UP000263517">
    <property type="component" value="Unassembled WGS sequence"/>
</dbReference>
<dbReference type="Gene3D" id="1.10.10.10">
    <property type="entry name" value="Winged helix-like DNA-binding domain superfamily/Winged helix DNA-binding domain"/>
    <property type="match status" value="1"/>
</dbReference>
<dbReference type="AlphaFoldDB" id="A0A353JI47"/>
<evidence type="ECO:0000313" key="8">
    <source>
        <dbReference type="Proteomes" id="UP000263517"/>
    </source>
</evidence>
<sequence>MHSIIKMKPSDDLNWHGLSRSEANVLWTSLRAFIRSLTFDSAQVDDIFQETVLRTRKSKCLSELDSPLAYMITVSKSVLYDFQRKSIPQADDIQTLELQSADESPDVAYLNQQKLDEVERILSAMAPLRRQVFLLRRIDGLSRDEIAEKLDISLEAVKKHLTRAMVELTVKLEEAGWSKDH</sequence>
<dbReference type="Gene3D" id="1.10.1740.10">
    <property type="match status" value="1"/>
</dbReference>
<evidence type="ECO:0000256" key="2">
    <source>
        <dbReference type="ARBA" id="ARBA00023015"/>
    </source>
</evidence>
<proteinExistence type="inferred from homology"/>
<protein>
    <submittedName>
        <fullName evidence="7">RNA polymerase sigma factor</fullName>
    </submittedName>
</protein>
<evidence type="ECO:0000313" key="6">
    <source>
        <dbReference type="EMBL" id="HAW75720.1"/>
    </source>
</evidence>
<reference evidence="8 9" key="1">
    <citation type="journal article" date="2018" name="Nat. Biotechnol.">
        <title>A standardized bacterial taxonomy based on genome phylogeny substantially revises the tree of life.</title>
        <authorList>
            <person name="Parks D.H."/>
            <person name="Chuvochina M."/>
            <person name="Waite D.W."/>
            <person name="Rinke C."/>
            <person name="Skarshewski A."/>
            <person name="Chaumeil P.A."/>
            <person name="Hugenholtz P."/>
        </authorList>
    </citation>
    <scope>NUCLEOTIDE SEQUENCE [LARGE SCALE GENOMIC DNA]</scope>
    <source>
        <strain evidence="7">UBA11621</strain>
        <strain evidence="6">UBA11978</strain>
    </source>
</reference>
<evidence type="ECO:0000256" key="4">
    <source>
        <dbReference type="ARBA" id="ARBA00023163"/>
    </source>
</evidence>
<evidence type="ECO:0000256" key="1">
    <source>
        <dbReference type="ARBA" id="ARBA00010641"/>
    </source>
</evidence>
<keyword evidence="3" id="KW-0731">Sigma factor</keyword>
<dbReference type="InterPro" id="IPR013325">
    <property type="entry name" value="RNA_pol_sigma_r2"/>
</dbReference>